<evidence type="ECO:0000256" key="1">
    <source>
        <dbReference type="ARBA" id="ARBA00004561"/>
    </source>
</evidence>
<organism evidence="5 6">
    <name type="scientific">Burkholderia multivorans</name>
    <dbReference type="NCBI Taxonomy" id="87883"/>
    <lineage>
        <taxon>Bacteria</taxon>
        <taxon>Pseudomonadati</taxon>
        <taxon>Pseudomonadota</taxon>
        <taxon>Betaproteobacteria</taxon>
        <taxon>Burkholderiales</taxon>
        <taxon>Burkholderiaceae</taxon>
        <taxon>Burkholderia</taxon>
        <taxon>Burkholderia cepacia complex</taxon>
    </lineage>
</organism>
<dbReference type="InterPro" id="IPR036937">
    <property type="entry name" value="Adhesion_dom_fimbrial_sf"/>
</dbReference>
<dbReference type="PANTHER" id="PTHR33420">
    <property type="entry name" value="FIMBRIAL SUBUNIT ELFA-RELATED"/>
    <property type="match status" value="1"/>
</dbReference>
<dbReference type="Proteomes" id="UP000196218">
    <property type="component" value="Unassembled WGS sequence"/>
</dbReference>
<sequence length="357" mass="37408">MGNNLKREIQALGYLLLVVMLVAFRPAAAACQAHWTVSSNVAGFSPITLAGPADAVQHGTLITPDASTRVSGWRYFFNEPTSNPDCLKLKGRFESLGAVVPGIRHVLNGQVSDVWESGVPGIGYALVMKSEFGPWVGVKEGGADVVYDREPVGSFSTPISVAIALVATGRLATGIYTIPARDVAKYTVTDGSGTAKSVSIPMASTRVTVNAQGCKVVAGDGETVTLPRVITYDFKEVGATSAASSTFAIGLKCDTTLAVHATLTDANDRSNLTDVLSLGPGSTASGFGLQIFRENSASPIVFGAESSTKNNPNQWLVGTANAYNTMLIPFTVKYVKTAPKVGPGAVHARTLITFSYQ</sequence>
<keyword evidence="3" id="KW-0281">Fimbrium</keyword>
<gene>
    <name evidence="5" type="ORF">UA18_05999</name>
</gene>
<dbReference type="InterPro" id="IPR008966">
    <property type="entry name" value="Adhesion_dom_sf"/>
</dbReference>
<dbReference type="GO" id="GO:0009289">
    <property type="term" value="C:pilus"/>
    <property type="evidence" value="ECO:0007669"/>
    <property type="project" value="UniProtKB-SubCell"/>
</dbReference>
<feature type="domain" description="Fimbrial-type adhesion" evidence="4">
    <location>
        <begin position="207"/>
        <end position="357"/>
    </location>
</feature>
<dbReference type="InterPro" id="IPR050263">
    <property type="entry name" value="Bact_Fimbrial_Adh_Pro"/>
</dbReference>
<dbReference type="RefSeq" id="WP_088927752.1">
    <property type="nucleotide sequence ID" value="NZ_CADFGW010000004.1"/>
</dbReference>
<dbReference type="PANTHER" id="PTHR33420:SF14">
    <property type="entry name" value="TYPE 1 FIMBRIN D-MANNOSE SPECIFIC ADHESIN"/>
    <property type="match status" value="1"/>
</dbReference>
<dbReference type="Gene3D" id="2.60.40.3310">
    <property type="match status" value="1"/>
</dbReference>
<dbReference type="EMBL" id="FKJW01000006">
    <property type="protein sequence ID" value="SAK03261.1"/>
    <property type="molecule type" value="Genomic_DNA"/>
</dbReference>
<evidence type="ECO:0000256" key="3">
    <source>
        <dbReference type="ARBA" id="ARBA00023263"/>
    </source>
</evidence>
<dbReference type="AlphaFoldDB" id="A0ABD7LDU5"/>
<proteinExistence type="inferred from homology"/>
<comment type="subcellular location">
    <subcellularLocation>
        <location evidence="1">Fimbrium</location>
    </subcellularLocation>
</comment>
<name>A0ABD7LDU5_9BURK</name>
<accession>A0ABD7LDU5</accession>
<reference evidence="5 6" key="1">
    <citation type="submission" date="2016-04" db="EMBL/GenBank/DDBJ databases">
        <authorList>
            <person name="Peeters C."/>
        </authorList>
    </citation>
    <scope>NUCLEOTIDE SEQUENCE [LARGE SCALE GENOMIC DNA]</scope>
    <source>
        <strain evidence="5">LMG 29311</strain>
    </source>
</reference>
<comment type="similarity">
    <text evidence="2">Belongs to the fimbrial protein family.</text>
</comment>
<dbReference type="Pfam" id="PF00419">
    <property type="entry name" value="Fimbrial"/>
    <property type="match status" value="1"/>
</dbReference>
<protein>
    <submittedName>
        <fullName evidence="5">Fimbrial family protein</fullName>
    </submittedName>
</protein>
<comment type="caution">
    <text evidence="5">The sequence shown here is derived from an EMBL/GenBank/DDBJ whole genome shotgun (WGS) entry which is preliminary data.</text>
</comment>
<evidence type="ECO:0000259" key="4">
    <source>
        <dbReference type="Pfam" id="PF00419"/>
    </source>
</evidence>
<dbReference type="InterPro" id="IPR000259">
    <property type="entry name" value="Adhesion_dom_fimbrial"/>
</dbReference>
<evidence type="ECO:0000256" key="2">
    <source>
        <dbReference type="ARBA" id="ARBA00006671"/>
    </source>
</evidence>
<dbReference type="SUPFAM" id="SSF49401">
    <property type="entry name" value="Bacterial adhesins"/>
    <property type="match status" value="1"/>
</dbReference>
<dbReference type="Gene3D" id="2.60.40.1090">
    <property type="entry name" value="Fimbrial-type adhesion domain"/>
    <property type="match status" value="1"/>
</dbReference>
<evidence type="ECO:0000313" key="6">
    <source>
        <dbReference type="Proteomes" id="UP000196218"/>
    </source>
</evidence>
<evidence type="ECO:0000313" key="5">
    <source>
        <dbReference type="EMBL" id="SAK03261.1"/>
    </source>
</evidence>